<evidence type="ECO:0000256" key="7">
    <source>
        <dbReference type="ARBA" id="ARBA00022989"/>
    </source>
</evidence>
<keyword evidence="5 9" id="KW-0997">Cell inner membrane</keyword>
<gene>
    <name evidence="11" type="primary">gspI</name>
    <name evidence="11" type="ORF">PQ455_14730</name>
</gene>
<feature type="domain" description="Type II secretion system protein GspI C-terminal" evidence="10">
    <location>
        <begin position="49"/>
        <end position="123"/>
    </location>
</feature>
<evidence type="ECO:0000256" key="9">
    <source>
        <dbReference type="RuleBase" id="RU368030"/>
    </source>
</evidence>
<dbReference type="EMBL" id="CP117411">
    <property type="protein sequence ID" value="WCT72880.1"/>
    <property type="molecule type" value="Genomic_DNA"/>
</dbReference>
<dbReference type="InterPro" id="IPR003413">
    <property type="entry name" value="T2SS_GspI_C"/>
</dbReference>
<comment type="PTM">
    <text evidence="9">Cleaved by prepilin peptidase.</text>
</comment>
<evidence type="ECO:0000256" key="6">
    <source>
        <dbReference type="ARBA" id="ARBA00022692"/>
    </source>
</evidence>
<dbReference type="NCBIfam" id="TIGR02532">
    <property type="entry name" value="IV_pilin_GFxxxE"/>
    <property type="match status" value="1"/>
</dbReference>
<keyword evidence="8 9" id="KW-0472">Membrane</keyword>
<proteinExistence type="inferred from homology"/>
<dbReference type="InterPro" id="IPR045584">
    <property type="entry name" value="Pilin-like"/>
</dbReference>
<keyword evidence="3" id="KW-1003">Cell membrane</keyword>
<dbReference type="Gene3D" id="3.30.1300.30">
    <property type="entry name" value="GSPII I/J protein-like"/>
    <property type="match status" value="1"/>
</dbReference>
<dbReference type="PANTHER" id="PTHR38779:SF2">
    <property type="entry name" value="TYPE II SECRETION SYSTEM PROTEIN I-RELATED"/>
    <property type="match status" value="1"/>
</dbReference>
<reference evidence="11 12" key="1">
    <citation type="submission" date="2023-02" db="EMBL/GenBank/DDBJ databases">
        <title>Genome sequence of Sphingomonas naphthae.</title>
        <authorList>
            <person name="Kim S."/>
            <person name="Heo J."/>
            <person name="Kwon S.-W."/>
        </authorList>
    </citation>
    <scope>NUCLEOTIDE SEQUENCE [LARGE SCALE GENOMIC DNA]</scope>
    <source>
        <strain evidence="11 12">KACC 18716</strain>
    </source>
</reference>
<evidence type="ECO:0000256" key="2">
    <source>
        <dbReference type="ARBA" id="ARBA00008358"/>
    </source>
</evidence>
<evidence type="ECO:0000256" key="3">
    <source>
        <dbReference type="ARBA" id="ARBA00022475"/>
    </source>
</evidence>
<comment type="function">
    <text evidence="9">Component of the type II secretion system required for the energy-dependent secretion of extracellular factors such as proteases and toxins from the periplasm.</text>
</comment>
<keyword evidence="12" id="KW-1185">Reference proteome</keyword>
<name>A0ABY7TKH3_9SPHN</name>
<evidence type="ECO:0000313" key="11">
    <source>
        <dbReference type="EMBL" id="WCT72880.1"/>
    </source>
</evidence>
<keyword evidence="6 9" id="KW-0812">Transmembrane</keyword>
<dbReference type="Pfam" id="PF02501">
    <property type="entry name" value="T2SSI"/>
    <property type="match status" value="1"/>
</dbReference>
<evidence type="ECO:0000259" key="10">
    <source>
        <dbReference type="Pfam" id="PF02501"/>
    </source>
</evidence>
<comment type="subcellular location">
    <subcellularLocation>
        <location evidence="1 9">Cell inner membrane</location>
        <topology evidence="1 9">Single-pass membrane protein</topology>
    </subcellularLocation>
</comment>
<evidence type="ECO:0000256" key="4">
    <source>
        <dbReference type="ARBA" id="ARBA00022481"/>
    </source>
</evidence>
<evidence type="ECO:0000256" key="8">
    <source>
        <dbReference type="ARBA" id="ARBA00023136"/>
    </source>
</evidence>
<accession>A0ABY7TKH3</accession>
<feature type="transmembrane region" description="Helical" evidence="9">
    <location>
        <begin position="15"/>
        <end position="36"/>
    </location>
</feature>
<dbReference type="InterPro" id="IPR012902">
    <property type="entry name" value="N_methyl_site"/>
</dbReference>
<evidence type="ECO:0000313" key="12">
    <source>
        <dbReference type="Proteomes" id="UP001220395"/>
    </source>
</evidence>
<dbReference type="RefSeq" id="WP_273686853.1">
    <property type="nucleotide sequence ID" value="NZ_CP117411.1"/>
</dbReference>
<comment type="similarity">
    <text evidence="2 9">Belongs to the GSP I family.</text>
</comment>
<keyword evidence="7 9" id="KW-1133">Transmembrane helix</keyword>
<evidence type="ECO:0000256" key="5">
    <source>
        <dbReference type="ARBA" id="ARBA00022519"/>
    </source>
</evidence>
<evidence type="ECO:0000256" key="1">
    <source>
        <dbReference type="ARBA" id="ARBA00004377"/>
    </source>
</evidence>
<sequence length="131" mass="13604">MIRRGGTTASASESGFTLIEALVALAILAVASVGLIRATEAHVDSVRGMEGRAAAQWVAENRLAELGLPDAFPAGDAPIEMLGMRWEVRSTSRQTADPDLRAVTVTAHPVGRTSPAATLEGFVDMGTTTAS</sequence>
<dbReference type="Proteomes" id="UP001220395">
    <property type="component" value="Chromosome"/>
</dbReference>
<dbReference type="NCBIfam" id="TIGR01707">
    <property type="entry name" value="gspI"/>
    <property type="match status" value="1"/>
</dbReference>
<comment type="subunit">
    <text evidence="9">Type II secretion is composed of four main components: the outer membrane complex, the inner membrane complex, the cytoplasmic secretion ATPase and the periplasm-spanning pseudopilus.</text>
</comment>
<dbReference type="InterPro" id="IPR010052">
    <property type="entry name" value="T2SS_protein-GspI"/>
</dbReference>
<protein>
    <recommendedName>
        <fullName evidence="9">Type II secretion system protein I</fullName>
        <shortName evidence="9">T2SS minor pseudopilin I</shortName>
    </recommendedName>
</protein>
<dbReference type="PROSITE" id="PS00409">
    <property type="entry name" value="PROKAR_NTER_METHYL"/>
    <property type="match status" value="1"/>
</dbReference>
<dbReference type="Pfam" id="PF07963">
    <property type="entry name" value="N_methyl"/>
    <property type="match status" value="1"/>
</dbReference>
<dbReference type="PANTHER" id="PTHR38779">
    <property type="entry name" value="TYPE II SECRETION SYSTEM PROTEIN I-RELATED"/>
    <property type="match status" value="1"/>
</dbReference>
<dbReference type="SUPFAM" id="SSF54523">
    <property type="entry name" value="Pili subunits"/>
    <property type="match status" value="2"/>
</dbReference>
<keyword evidence="4 9" id="KW-0488">Methylation</keyword>
<organism evidence="11 12">
    <name type="scientific">Sphingomonas naphthae</name>
    <dbReference type="NCBI Taxonomy" id="1813468"/>
    <lineage>
        <taxon>Bacteria</taxon>
        <taxon>Pseudomonadati</taxon>
        <taxon>Pseudomonadota</taxon>
        <taxon>Alphaproteobacteria</taxon>
        <taxon>Sphingomonadales</taxon>
        <taxon>Sphingomonadaceae</taxon>
        <taxon>Sphingomonas</taxon>
    </lineage>
</organism>